<dbReference type="Proteomes" id="UP001060215">
    <property type="component" value="Chromosome 4"/>
</dbReference>
<organism evidence="1 2">
    <name type="scientific">Camellia lanceoleosa</name>
    <dbReference type="NCBI Taxonomy" id="1840588"/>
    <lineage>
        <taxon>Eukaryota</taxon>
        <taxon>Viridiplantae</taxon>
        <taxon>Streptophyta</taxon>
        <taxon>Embryophyta</taxon>
        <taxon>Tracheophyta</taxon>
        <taxon>Spermatophyta</taxon>
        <taxon>Magnoliopsida</taxon>
        <taxon>eudicotyledons</taxon>
        <taxon>Gunneridae</taxon>
        <taxon>Pentapetalae</taxon>
        <taxon>asterids</taxon>
        <taxon>Ericales</taxon>
        <taxon>Theaceae</taxon>
        <taxon>Camellia</taxon>
    </lineage>
</organism>
<proteinExistence type="predicted"/>
<keyword evidence="2" id="KW-1185">Reference proteome</keyword>
<sequence length="297" mass="33249">MVLERLTTQKLSCQDVLSLTEFELMELLDVGFAEVKTTVAQVSEITRPPYQTALSLLEQCIQNEYFFGHLPIRLKGLDEVLCGGIPFGVLTELVGPAGIGKTQLSLLASLPTNFGGLEGHVIYVDVESKLSSRRYLGRAFLISLNMSMPKVHRRQHMKPGRQVAWRRRSLVDKNKKGNCLQQIKVSLLQHQVKLLVIDSMTALVSVVTNQVRSQSSDEISQYAFQVRSRDDTIEESARFDSHLVPALGFHWSHAVTIRLVLEAKSGWLEVYEGGKISNISSSGIPFQHNFIRGFIAQ</sequence>
<gene>
    <name evidence="1" type="ORF">LOK49_LG05G01104</name>
</gene>
<comment type="caution">
    <text evidence="1">The sequence shown here is derived from an EMBL/GenBank/DDBJ whole genome shotgun (WGS) entry which is preliminary data.</text>
</comment>
<accession>A0ACC0HM32</accession>
<dbReference type="EMBL" id="CM045761">
    <property type="protein sequence ID" value="KAI8014255.1"/>
    <property type="molecule type" value="Genomic_DNA"/>
</dbReference>
<name>A0ACC0HM32_9ERIC</name>
<reference evidence="1 2" key="1">
    <citation type="journal article" date="2022" name="Plant J.">
        <title>Chromosome-level genome of Camellia lanceoleosa provides a valuable resource for understanding genome evolution and self-incompatibility.</title>
        <authorList>
            <person name="Gong W."/>
            <person name="Xiao S."/>
            <person name="Wang L."/>
            <person name="Liao Z."/>
            <person name="Chang Y."/>
            <person name="Mo W."/>
            <person name="Hu G."/>
            <person name="Li W."/>
            <person name="Zhao G."/>
            <person name="Zhu H."/>
            <person name="Hu X."/>
            <person name="Ji K."/>
            <person name="Xiang X."/>
            <person name="Song Q."/>
            <person name="Yuan D."/>
            <person name="Jin S."/>
            <person name="Zhang L."/>
        </authorList>
    </citation>
    <scope>NUCLEOTIDE SEQUENCE [LARGE SCALE GENOMIC DNA]</scope>
    <source>
        <strain evidence="1">SQ_2022a</strain>
    </source>
</reference>
<evidence type="ECO:0000313" key="1">
    <source>
        <dbReference type="EMBL" id="KAI8014255.1"/>
    </source>
</evidence>
<protein>
    <submittedName>
        <fullName evidence="1">Uncharacterized protein</fullName>
    </submittedName>
</protein>
<evidence type="ECO:0000313" key="2">
    <source>
        <dbReference type="Proteomes" id="UP001060215"/>
    </source>
</evidence>